<protein>
    <submittedName>
        <fullName evidence="1">Uncharacterized protein</fullName>
    </submittedName>
</protein>
<reference evidence="1 2" key="1">
    <citation type="submission" date="2023-10" db="EMBL/GenBank/DDBJ databases">
        <title>Description of Microbulbifer bruguierae sp. nov., isolated from the sediments of mangrove plant Bruguiera sexangula and comparative genomic analyses of the genus Microbulbifer.</title>
        <authorList>
            <person name="Long M."/>
        </authorList>
    </citation>
    <scope>NUCLEOTIDE SEQUENCE [LARGE SCALE GENOMIC DNA]</scope>
    <source>
        <strain evidence="1 2">SPO729</strain>
    </source>
</reference>
<proteinExistence type="predicted"/>
<sequence length="148" mass="17136">MVYTLQKAGLINEQIRRFTTSYVHHLSGQFANLEFWLGEIESALSALNEYHHRFESMRDAQKTWVREHGTVVHEYCPICMGRCEFSDGVPIPPVRVPSSDLKKMHKELSDTAYAFILRCYRAGFADESKVRLLCERLGTGFDPHDLKR</sequence>
<name>A0AAU0N2H9_9GAMM</name>
<dbReference type="RefSeq" id="WP_318954586.1">
    <property type="nucleotide sequence ID" value="NZ_CP137555.1"/>
</dbReference>
<evidence type="ECO:0000313" key="1">
    <source>
        <dbReference type="EMBL" id="WOX06127.1"/>
    </source>
</evidence>
<keyword evidence="2" id="KW-1185">Reference proteome</keyword>
<dbReference type="KEGG" id="mpaf:R5R33_03040"/>
<organism evidence="1 2">
    <name type="scientific">Microbulbifer pacificus</name>
    <dbReference type="NCBI Taxonomy" id="407164"/>
    <lineage>
        <taxon>Bacteria</taxon>
        <taxon>Pseudomonadati</taxon>
        <taxon>Pseudomonadota</taxon>
        <taxon>Gammaproteobacteria</taxon>
        <taxon>Cellvibrionales</taxon>
        <taxon>Microbulbiferaceae</taxon>
        <taxon>Microbulbifer</taxon>
    </lineage>
</organism>
<dbReference type="AlphaFoldDB" id="A0AAU0N2H9"/>
<gene>
    <name evidence="1" type="ORF">R5R33_03040</name>
</gene>
<evidence type="ECO:0000313" key="2">
    <source>
        <dbReference type="Proteomes" id="UP001302477"/>
    </source>
</evidence>
<dbReference type="EMBL" id="CP137555">
    <property type="protein sequence ID" value="WOX06127.1"/>
    <property type="molecule type" value="Genomic_DNA"/>
</dbReference>
<dbReference type="Proteomes" id="UP001302477">
    <property type="component" value="Chromosome"/>
</dbReference>
<accession>A0AAU0N2H9</accession>